<dbReference type="HAMAP" id="MF_00446">
    <property type="entry name" value="PanD"/>
    <property type="match status" value="1"/>
</dbReference>
<dbReference type="InterPro" id="IPR003190">
    <property type="entry name" value="Asp_decarbox"/>
</dbReference>
<dbReference type="GO" id="GO:0005829">
    <property type="term" value="C:cytosol"/>
    <property type="evidence" value="ECO:0007669"/>
    <property type="project" value="TreeGrafter"/>
</dbReference>
<accession>A0A645EJJ4</accession>
<comment type="caution">
    <text evidence="9">The sequence shown here is derived from an EMBL/GenBank/DDBJ whole genome shotgun (WGS) entry which is preliminary data.</text>
</comment>
<reference evidence="9" key="1">
    <citation type="submission" date="2019-08" db="EMBL/GenBank/DDBJ databases">
        <authorList>
            <person name="Kucharzyk K."/>
            <person name="Murdoch R.W."/>
            <person name="Higgins S."/>
            <person name="Loffler F."/>
        </authorList>
    </citation>
    <scope>NUCLEOTIDE SEQUENCE</scope>
</reference>
<dbReference type="PIRSF" id="PIRSF006246">
    <property type="entry name" value="Asp_decarbox"/>
    <property type="match status" value="1"/>
</dbReference>
<dbReference type="Gene3D" id="2.40.40.20">
    <property type="match status" value="1"/>
</dbReference>
<evidence type="ECO:0000256" key="1">
    <source>
        <dbReference type="ARBA" id="ARBA00022490"/>
    </source>
</evidence>
<keyword evidence="7" id="KW-0704">Schiff base</keyword>
<keyword evidence="3" id="KW-0210">Decarboxylase</keyword>
<evidence type="ECO:0000313" key="9">
    <source>
        <dbReference type="EMBL" id="MPN00733.1"/>
    </source>
</evidence>
<evidence type="ECO:0000256" key="3">
    <source>
        <dbReference type="ARBA" id="ARBA00022793"/>
    </source>
</evidence>
<evidence type="ECO:0000256" key="6">
    <source>
        <dbReference type="ARBA" id="ARBA00023239"/>
    </source>
</evidence>
<dbReference type="PANTHER" id="PTHR21012">
    <property type="entry name" value="ASPARTATE 1-DECARBOXYLASE"/>
    <property type="match status" value="1"/>
</dbReference>
<dbReference type="NCBIfam" id="TIGR00223">
    <property type="entry name" value="panD"/>
    <property type="match status" value="1"/>
</dbReference>
<dbReference type="GO" id="GO:0015940">
    <property type="term" value="P:pantothenate biosynthetic process"/>
    <property type="evidence" value="ECO:0007669"/>
    <property type="project" value="UniProtKB-KW"/>
</dbReference>
<evidence type="ECO:0000256" key="4">
    <source>
        <dbReference type="ARBA" id="ARBA00022813"/>
    </source>
</evidence>
<evidence type="ECO:0000256" key="5">
    <source>
        <dbReference type="ARBA" id="ARBA00023145"/>
    </source>
</evidence>
<dbReference type="AlphaFoldDB" id="A0A645EJJ4"/>
<evidence type="ECO:0000256" key="8">
    <source>
        <dbReference type="ARBA" id="ARBA00023317"/>
    </source>
</evidence>
<evidence type="ECO:0000256" key="2">
    <source>
        <dbReference type="ARBA" id="ARBA00022655"/>
    </source>
</evidence>
<name>A0A645EJJ4_9ZZZZ</name>
<proteinExistence type="inferred from homology"/>
<evidence type="ECO:0000256" key="7">
    <source>
        <dbReference type="ARBA" id="ARBA00023270"/>
    </source>
</evidence>
<keyword evidence="2" id="KW-0566">Pantothenate biosynthesis</keyword>
<keyword evidence="1" id="KW-0963">Cytoplasm</keyword>
<keyword evidence="4" id="KW-0068">Autocatalytic cleavage</keyword>
<dbReference type="InterPro" id="IPR009010">
    <property type="entry name" value="Asp_de-COase-like_dom_sf"/>
</dbReference>
<sequence>MLLEILKSKIHRAKVTEANLHYIGSITIDEDLIDAAGLFPNEKVSIVNITNGERIETYVIKGERGSGKIGINGAAAHKFSVGDLVIIMAYTQMTPQEAMEFKPKVVFPDSNTNMIIE</sequence>
<protein>
    <submittedName>
        <fullName evidence="9">Aspartate 1-decarboxylase</fullName>
        <ecNumber evidence="9">4.1.1.11</ecNumber>
    </submittedName>
</protein>
<keyword evidence="8" id="KW-0670">Pyruvate</keyword>
<keyword evidence="6 9" id="KW-0456">Lyase</keyword>
<dbReference type="EC" id="4.1.1.11" evidence="9"/>
<dbReference type="GO" id="GO:0004068">
    <property type="term" value="F:aspartate 1-decarboxylase activity"/>
    <property type="evidence" value="ECO:0007669"/>
    <property type="project" value="UniProtKB-EC"/>
</dbReference>
<gene>
    <name evidence="9" type="primary">panD_24</name>
    <name evidence="9" type="ORF">SDC9_147929</name>
</gene>
<organism evidence="9">
    <name type="scientific">bioreactor metagenome</name>
    <dbReference type="NCBI Taxonomy" id="1076179"/>
    <lineage>
        <taxon>unclassified sequences</taxon>
        <taxon>metagenomes</taxon>
        <taxon>ecological metagenomes</taxon>
    </lineage>
</organism>
<dbReference type="SUPFAM" id="SSF50692">
    <property type="entry name" value="ADC-like"/>
    <property type="match status" value="1"/>
</dbReference>
<dbReference type="EMBL" id="VSSQ01046767">
    <property type="protein sequence ID" value="MPN00733.1"/>
    <property type="molecule type" value="Genomic_DNA"/>
</dbReference>
<keyword evidence="5" id="KW-0865">Zymogen</keyword>
<dbReference type="PANTHER" id="PTHR21012:SF0">
    <property type="entry name" value="ASPARTATE 1-DECARBOXYLASE"/>
    <property type="match status" value="1"/>
</dbReference>
<dbReference type="Pfam" id="PF02261">
    <property type="entry name" value="Asp_decarbox"/>
    <property type="match status" value="1"/>
</dbReference>
<dbReference type="CDD" id="cd06919">
    <property type="entry name" value="Asp_decarbox"/>
    <property type="match status" value="1"/>
</dbReference>
<dbReference type="GO" id="GO:0006523">
    <property type="term" value="P:alanine biosynthetic process"/>
    <property type="evidence" value="ECO:0007669"/>
    <property type="project" value="InterPro"/>
</dbReference>